<feature type="compositionally biased region" description="Low complexity" evidence="1">
    <location>
        <begin position="459"/>
        <end position="472"/>
    </location>
</feature>
<feature type="compositionally biased region" description="Basic and acidic residues" evidence="1">
    <location>
        <begin position="389"/>
        <end position="402"/>
    </location>
</feature>
<feature type="compositionally biased region" description="Basic and acidic residues" evidence="1">
    <location>
        <begin position="234"/>
        <end position="251"/>
    </location>
</feature>
<feature type="compositionally biased region" description="Low complexity" evidence="1">
    <location>
        <begin position="348"/>
        <end position="363"/>
    </location>
</feature>
<feature type="compositionally biased region" description="Low complexity" evidence="1">
    <location>
        <begin position="539"/>
        <end position="552"/>
    </location>
</feature>
<proteinExistence type="predicted"/>
<dbReference type="Proteomes" id="UP000085678">
    <property type="component" value="Unplaced"/>
</dbReference>
<evidence type="ECO:0000313" key="2">
    <source>
        <dbReference type="Proteomes" id="UP000085678"/>
    </source>
</evidence>
<feature type="compositionally biased region" description="Polar residues" evidence="1">
    <location>
        <begin position="70"/>
        <end position="83"/>
    </location>
</feature>
<feature type="compositionally biased region" description="Basic and acidic residues" evidence="1">
    <location>
        <begin position="485"/>
        <end position="498"/>
    </location>
</feature>
<dbReference type="AlphaFoldDB" id="A0A1S3I158"/>
<evidence type="ECO:0000256" key="1">
    <source>
        <dbReference type="SAM" id="MobiDB-lite"/>
    </source>
</evidence>
<dbReference type="RefSeq" id="XP_013391997.1">
    <property type="nucleotide sequence ID" value="XM_013536543.1"/>
</dbReference>
<feature type="compositionally biased region" description="Low complexity" evidence="1">
    <location>
        <begin position="559"/>
        <end position="572"/>
    </location>
</feature>
<reference evidence="3" key="1">
    <citation type="submission" date="2025-08" db="UniProtKB">
        <authorList>
            <consortium name="RefSeq"/>
        </authorList>
    </citation>
    <scope>IDENTIFICATION</scope>
    <source>
        <tissue evidence="3">Gonads</tissue>
    </source>
</reference>
<dbReference type="InParanoid" id="A0A1S3I158"/>
<feature type="compositionally biased region" description="Basic and acidic residues" evidence="1">
    <location>
        <begin position="258"/>
        <end position="271"/>
    </location>
</feature>
<feature type="region of interest" description="Disordered" evidence="1">
    <location>
        <begin position="70"/>
        <end position="91"/>
    </location>
</feature>
<protein>
    <submittedName>
        <fullName evidence="3">Fibrous sheath CABYR-binding protein</fullName>
    </submittedName>
</protein>
<feature type="region of interest" description="Disordered" evidence="1">
    <location>
        <begin position="103"/>
        <end position="305"/>
    </location>
</feature>
<sequence length="592" mass="63640">MPRLARNRDYYERVEKIPPGFTTLVEDMVRTAMIGEPVDIYSFFAEFLERRLEKRERALLDSCDDEGISSFGSMQNETPSPVQKVSRAPSEDVVQKVSQTALQSASQEVTAVDSALEEEVIKSELPSPQEEDEAGAASQQGPSEGDSLVVVGQGIPEVCLQRVASPRIPSDETLKDENEEENISGEATPVQKDSGEALEQEAEGDFPRTPNTTPVDEAQIVKPEETLKLDGTQDVEHIEESEGGKEEVLEKAEEEELEKTQIAELEEKQPAEMEAEPEAEMVAKQQSGEAETEPAEIPLEEKPQATEELVTVAPAEEKELVEEVAGDDETTGLVEEQAPTAEEPTDITSAAAEEAPTSAVEPSEPLPAKEDTGKDTSPAVEEDATVEETPEKMQEEADEKTPTTEATAPLNEAAQEHAQTEAAEEQVLHTTETAEEQAPPATDASEEQASSVAAKEEVPPTTEAAEEQAPIEAAKEEVPPTTEAQEERVPTEAAKEEVPLTTEAAEDEAPSEVVKEEVPLSTEAAEEQAPSEAAEEEVPPTAEAAEVQAPTEAAKEEVPATTEAAEEQAPSEAAKEEVPPTAEASEEQAPVK</sequence>
<dbReference type="KEGG" id="lak:106160041"/>
<feature type="region of interest" description="Disordered" evidence="1">
    <location>
        <begin position="322"/>
        <end position="592"/>
    </location>
</feature>
<evidence type="ECO:0000313" key="3">
    <source>
        <dbReference type="RefSeq" id="XP_013391997.1"/>
    </source>
</evidence>
<dbReference type="GeneID" id="106160041"/>
<name>A0A1S3I158_LINAN</name>
<organism evidence="2 3">
    <name type="scientific">Lingula anatina</name>
    <name type="common">Brachiopod</name>
    <name type="synonym">Lingula unguis</name>
    <dbReference type="NCBI Taxonomy" id="7574"/>
    <lineage>
        <taxon>Eukaryota</taxon>
        <taxon>Metazoa</taxon>
        <taxon>Spiralia</taxon>
        <taxon>Lophotrochozoa</taxon>
        <taxon>Brachiopoda</taxon>
        <taxon>Linguliformea</taxon>
        <taxon>Lingulata</taxon>
        <taxon>Lingulida</taxon>
        <taxon>Linguloidea</taxon>
        <taxon>Lingulidae</taxon>
        <taxon>Lingula</taxon>
    </lineage>
</organism>
<feature type="compositionally biased region" description="Low complexity" evidence="1">
    <location>
        <begin position="521"/>
        <end position="532"/>
    </location>
</feature>
<accession>A0A1S3I158</accession>
<dbReference type="STRING" id="7574.A0A1S3I158"/>
<keyword evidence="2" id="KW-1185">Reference proteome</keyword>
<gene>
    <name evidence="3" type="primary">LOC106160041</name>
</gene>